<feature type="compositionally biased region" description="Polar residues" evidence="1">
    <location>
        <begin position="246"/>
        <end position="287"/>
    </location>
</feature>
<dbReference type="Gene3D" id="3.30.710.10">
    <property type="entry name" value="Potassium Channel Kv1.1, Chain A"/>
    <property type="match status" value="1"/>
</dbReference>
<feature type="compositionally biased region" description="Basic and acidic residues" evidence="1">
    <location>
        <begin position="229"/>
        <end position="245"/>
    </location>
</feature>
<feature type="non-terminal residue" evidence="3">
    <location>
        <position position="1"/>
    </location>
</feature>
<dbReference type="InterPro" id="IPR003131">
    <property type="entry name" value="T1-type_BTB"/>
</dbReference>
<organism evidence="3 4">
    <name type="scientific">Charadrius vociferus</name>
    <name type="common">Killdeer</name>
    <name type="synonym">Aegialitis vocifera</name>
    <dbReference type="NCBI Taxonomy" id="50402"/>
    <lineage>
        <taxon>Eukaryota</taxon>
        <taxon>Metazoa</taxon>
        <taxon>Chordata</taxon>
        <taxon>Craniata</taxon>
        <taxon>Vertebrata</taxon>
        <taxon>Euteleostomi</taxon>
        <taxon>Archelosauria</taxon>
        <taxon>Archosauria</taxon>
        <taxon>Dinosauria</taxon>
        <taxon>Saurischia</taxon>
        <taxon>Theropoda</taxon>
        <taxon>Coelurosauria</taxon>
        <taxon>Aves</taxon>
        <taxon>Neognathae</taxon>
        <taxon>Neoaves</taxon>
        <taxon>Charadriiformes</taxon>
        <taxon>Charadriidae</taxon>
        <taxon>Charadrius</taxon>
    </lineage>
</organism>
<dbReference type="Pfam" id="PF02214">
    <property type="entry name" value="BTB_2"/>
    <property type="match status" value="1"/>
</dbReference>
<evidence type="ECO:0000313" key="4">
    <source>
        <dbReference type="Proteomes" id="UP000053858"/>
    </source>
</evidence>
<dbReference type="PANTHER" id="PTHR14499">
    <property type="entry name" value="POTASSIUM CHANNEL TETRAMERIZATION DOMAIN-CONTAINING"/>
    <property type="match status" value="1"/>
</dbReference>
<dbReference type="SUPFAM" id="SSF54695">
    <property type="entry name" value="POZ domain"/>
    <property type="match status" value="1"/>
</dbReference>
<feature type="region of interest" description="Disordered" evidence="1">
    <location>
        <begin position="224"/>
        <end position="306"/>
    </location>
</feature>
<dbReference type="GO" id="GO:0043235">
    <property type="term" value="C:receptor complex"/>
    <property type="evidence" value="ECO:0007669"/>
    <property type="project" value="TreeGrafter"/>
</dbReference>
<dbReference type="AlphaFoldDB" id="A0A0A0AFF9"/>
<dbReference type="GO" id="GO:0051260">
    <property type="term" value="P:protein homooligomerization"/>
    <property type="evidence" value="ECO:0007669"/>
    <property type="project" value="InterPro"/>
</dbReference>
<name>A0A0A0AFF9_CHAVO</name>
<evidence type="ECO:0000313" key="3">
    <source>
        <dbReference type="EMBL" id="KGL93214.1"/>
    </source>
</evidence>
<gene>
    <name evidence="3" type="ORF">N301_01879</name>
</gene>
<evidence type="ECO:0000259" key="2">
    <source>
        <dbReference type="Pfam" id="PF02214"/>
    </source>
</evidence>
<dbReference type="GO" id="GO:0008277">
    <property type="term" value="P:regulation of G protein-coupled receptor signaling pathway"/>
    <property type="evidence" value="ECO:0007669"/>
    <property type="project" value="TreeGrafter"/>
</dbReference>
<dbReference type="STRING" id="50402.A0A0A0AFF9"/>
<evidence type="ECO:0000256" key="1">
    <source>
        <dbReference type="SAM" id="MobiDB-lite"/>
    </source>
</evidence>
<dbReference type="Proteomes" id="UP000053858">
    <property type="component" value="Unassembled WGS sequence"/>
</dbReference>
<accession>A0A0A0AFF9</accession>
<feature type="region of interest" description="Disordered" evidence="1">
    <location>
        <begin position="74"/>
        <end position="96"/>
    </location>
</feature>
<dbReference type="EMBL" id="KL871738">
    <property type="protein sequence ID" value="KGL93214.1"/>
    <property type="molecule type" value="Genomic_DNA"/>
</dbReference>
<proteinExistence type="predicted"/>
<keyword evidence="4" id="KW-1185">Reference proteome</keyword>
<feature type="domain" description="Potassium channel tetramerisation-type BTB" evidence="2">
    <location>
        <begin position="11"/>
        <end position="62"/>
    </location>
</feature>
<dbReference type="PANTHER" id="PTHR14499:SF68">
    <property type="entry name" value="BTB_POZ DOMAIN-CONTAINING PROTEIN KCTD8"/>
    <property type="match status" value="1"/>
</dbReference>
<feature type="non-terminal residue" evidence="3">
    <location>
        <position position="372"/>
    </location>
</feature>
<sequence length="372" mass="42569">GASATPGKLPRDSRARFFIDRDGFLFRYVLDYLRDKQLALPEHFPEKERLLREAEYFQLGDLVKLLSPKVTKQSSLNDEGCQSDLEDSNSQGSSDRLQRAALDKRSGFLTVGYRGSYTTVRDNQADAKVVRVVNCGCPYSNQEVKLYAFLFLKTHTEKKKERQKDEITANKILESIFLSILMFFAVFKLSASFQRFTTIYVNVLHTNRSKGIFLSCLVLGPPQRTVSPKQDHEERKHDKVLDKGSESGTSCNELSTSSCDSHSEASTPQENATSTQPSTAHQPNTLTLDRPSKKAPVQWMPPPDKRRNSELFQTLISKSRETNLSKKKVCEKLSVEEEMRKCIQDFKKIHIPDYFPERKRPWQSELLQKYGL</sequence>
<dbReference type="InterPro" id="IPR011333">
    <property type="entry name" value="SKP1/BTB/POZ_sf"/>
</dbReference>
<reference evidence="4" key="1">
    <citation type="journal article" date="2014" name="Science">
        <title>Comparative genomics reveals insights into avian genome evolution and adaptation.</title>
        <authorList>
            <consortium name="Avian Genome Consortium"/>
            <person name="Zhang G."/>
            <person name="Li C."/>
            <person name="Li Q."/>
            <person name="Li B."/>
            <person name="Larkin D.M."/>
            <person name="Lee C."/>
            <person name="Storz J.F."/>
            <person name="Antunes A."/>
            <person name="Greenwold M.J."/>
            <person name="Meredith R.W."/>
            <person name="Odeen A."/>
            <person name="Cui J."/>
            <person name="Zhou Q."/>
            <person name="Xu L."/>
            <person name="Pan H."/>
            <person name="Wang Z."/>
            <person name="Jin L."/>
            <person name="Zhang P."/>
            <person name="Hu H."/>
            <person name="Yang W."/>
            <person name="Hu J."/>
            <person name="Xiao J."/>
            <person name="Yang Z."/>
            <person name="Liu Y."/>
            <person name="Xie Q."/>
            <person name="Yu H."/>
            <person name="Lian J."/>
            <person name="Wen P."/>
            <person name="Zhang F."/>
            <person name="Li H."/>
            <person name="Zeng Y."/>
            <person name="Xiong Z."/>
            <person name="Liu S."/>
            <person name="Zhou L."/>
            <person name="Huang Z."/>
            <person name="An N."/>
            <person name="Wang J."/>
            <person name="Zheng Q."/>
            <person name="Xiong Y."/>
            <person name="Wang G."/>
            <person name="Wang B."/>
            <person name="Wang J."/>
            <person name="Fan Y."/>
            <person name="da Fonseca R.R."/>
            <person name="Alfaro-Nunez A."/>
            <person name="Schubert M."/>
            <person name="Orlando L."/>
            <person name="Mourier T."/>
            <person name="Howard J.T."/>
            <person name="Ganapathy G."/>
            <person name="Pfenning A."/>
            <person name="Whitney O."/>
            <person name="Rivas M.V."/>
            <person name="Hara E."/>
            <person name="Smith J."/>
            <person name="Farre M."/>
            <person name="Narayan J."/>
            <person name="Slavov G."/>
            <person name="Romanov M.N."/>
            <person name="Borges R."/>
            <person name="Machado J.P."/>
            <person name="Khan I."/>
            <person name="Springer M.S."/>
            <person name="Gatesy J."/>
            <person name="Hoffmann F.G."/>
            <person name="Opazo J.C."/>
            <person name="Hastad O."/>
            <person name="Sawyer R.H."/>
            <person name="Kim H."/>
            <person name="Kim K.W."/>
            <person name="Kim H.J."/>
            <person name="Cho S."/>
            <person name="Li N."/>
            <person name="Huang Y."/>
            <person name="Bruford M.W."/>
            <person name="Zhan X."/>
            <person name="Dixon A."/>
            <person name="Bertelsen M.F."/>
            <person name="Derryberry E."/>
            <person name="Warren W."/>
            <person name="Wilson R.K."/>
            <person name="Li S."/>
            <person name="Ray D.A."/>
            <person name="Green R.E."/>
            <person name="O'Brien S.J."/>
            <person name="Griffin D."/>
            <person name="Johnson W.E."/>
            <person name="Haussler D."/>
            <person name="Ryder O.A."/>
            <person name="Willerslev E."/>
            <person name="Graves G.R."/>
            <person name="Alstrom P."/>
            <person name="Fjeldsa J."/>
            <person name="Mindell D.P."/>
            <person name="Edwards S.V."/>
            <person name="Braun E.L."/>
            <person name="Rahbek C."/>
            <person name="Burt D.W."/>
            <person name="Houde P."/>
            <person name="Zhang Y."/>
            <person name="Yang H."/>
            <person name="Wang J."/>
            <person name="Jarvis E.D."/>
            <person name="Gilbert M.T."/>
            <person name="Wang J."/>
        </authorList>
    </citation>
    <scope>NUCLEOTIDE SEQUENCE [LARGE SCALE GENOMIC DNA]</scope>
</reference>
<protein>
    <submittedName>
        <fullName evidence="3">BTB/POZ domain-containing protein KCTD8</fullName>
    </submittedName>
</protein>